<dbReference type="GO" id="GO:0003676">
    <property type="term" value="F:nucleic acid binding"/>
    <property type="evidence" value="ECO:0007669"/>
    <property type="project" value="InterPro"/>
</dbReference>
<sequence length="142" mass="15373">MAKLTGSGAIAFETADDAAAALSSPEYHDVKGKKITLSQARRRQVVLADPHPRRVQELASSSPDGRRVRVTGIPEGPDAIEVAMAYRRTYGRMSGVLEDDDAPQLKGGHRRSITFRFERSHDAAQFLAAVEVTDGLDGAWAV</sequence>
<organism evidence="1 2">
    <name type="scientific">Tilletia horrida</name>
    <dbReference type="NCBI Taxonomy" id="155126"/>
    <lineage>
        <taxon>Eukaryota</taxon>
        <taxon>Fungi</taxon>
        <taxon>Dikarya</taxon>
        <taxon>Basidiomycota</taxon>
        <taxon>Ustilaginomycotina</taxon>
        <taxon>Exobasidiomycetes</taxon>
        <taxon>Tilletiales</taxon>
        <taxon>Tilletiaceae</taxon>
        <taxon>Tilletia</taxon>
    </lineage>
</organism>
<dbReference type="SUPFAM" id="SSF54928">
    <property type="entry name" value="RNA-binding domain, RBD"/>
    <property type="match status" value="1"/>
</dbReference>
<dbReference type="AlphaFoldDB" id="A0AAN6G4Y1"/>
<dbReference type="EMBL" id="JAPDMQ010000766">
    <property type="protein sequence ID" value="KAK0520660.1"/>
    <property type="molecule type" value="Genomic_DNA"/>
</dbReference>
<protein>
    <submittedName>
        <fullName evidence="1">Uncharacterized protein</fullName>
    </submittedName>
</protein>
<evidence type="ECO:0000313" key="2">
    <source>
        <dbReference type="Proteomes" id="UP001176521"/>
    </source>
</evidence>
<evidence type="ECO:0000313" key="1">
    <source>
        <dbReference type="EMBL" id="KAK0520660.1"/>
    </source>
</evidence>
<dbReference type="InterPro" id="IPR035979">
    <property type="entry name" value="RBD_domain_sf"/>
</dbReference>
<name>A0AAN6G4Y1_9BASI</name>
<keyword evidence="2" id="KW-1185">Reference proteome</keyword>
<comment type="caution">
    <text evidence="1">The sequence shown here is derived from an EMBL/GenBank/DDBJ whole genome shotgun (WGS) entry which is preliminary data.</text>
</comment>
<proteinExistence type="predicted"/>
<gene>
    <name evidence="1" type="ORF">OC842_007030</name>
</gene>
<reference evidence="1" key="1">
    <citation type="journal article" date="2023" name="PhytoFront">
        <title>Draft Genome Resources of Seven Strains of Tilletia horrida, Causal Agent of Kernel Smut of Rice.</title>
        <authorList>
            <person name="Khanal S."/>
            <person name="Antony Babu S."/>
            <person name="Zhou X.G."/>
        </authorList>
    </citation>
    <scope>NUCLEOTIDE SEQUENCE</scope>
    <source>
        <strain evidence="1">TX3</strain>
    </source>
</reference>
<dbReference type="Proteomes" id="UP001176521">
    <property type="component" value="Unassembled WGS sequence"/>
</dbReference>
<accession>A0AAN6G4Y1</accession>